<evidence type="ECO:0000259" key="3">
    <source>
        <dbReference type="Pfam" id="PF07969"/>
    </source>
</evidence>
<dbReference type="InterPro" id="IPR032466">
    <property type="entry name" value="Metal_Hydrolase"/>
</dbReference>
<dbReference type="EMBL" id="JACHIA010000029">
    <property type="protein sequence ID" value="MBB6073782.1"/>
    <property type="molecule type" value="Genomic_DNA"/>
</dbReference>
<evidence type="ECO:0000256" key="2">
    <source>
        <dbReference type="SAM" id="SignalP"/>
    </source>
</evidence>
<dbReference type="PANTHER" id="PTHR11647:SF1">
    <property type="entry name" value="COLLAPSIN RESPONSE MEDIATOR PROTEIN"/>
    <property type="match status" value="1"/>
</dbReference>
<evidence type="ECO:0000313" key="5">
    <source>
        <dbReference type="Proteomes" id="UP000582837"/>
    </source>
</evidence>
<accession>A0A841H7A1</accession>
<dbReference type="PROSITE" id="PS51257">
    <property type="entry name" value="PROKAR_LIPOPROTEIN"/>
    <property type="match status" value="1"/>
</dbReference>
<dbReference type="Pfam" id="PF07969">
    <property type="entry name" value="Amidohydro_3"/>
    <property type="match status" value="1"/>
</dbReference>
<dbReference type="RefSeq" id="WP_170035188.1">
    <property type="nucleotide sequence ID" value="NZ_JABDTL010000001.1"/>
</dbReference>
<dbReference type="SUPFAM" id="SSF51556">
    <property type="entry name" value="Metallo-dependent hydrolases"/>
    <property type="match status" value="1"/>
</dbReference>
<dbReference type="CDD" id="cd01297">
    <property type="entry name" value="D-aminoacylase"/>
    <property type="match status" value="1"/>
</dbReference>
<keyword evidence="5" id="KW-1185">Reference proteome</keyword>
<dbReference type="Gene3D" id="3.20.20.140">
    <property type="entry name" value="Metal-dependent hydrolases"/>
    <property type="match status" value="1"/>
</dbReference>
<proteinExistence type="predicted"/>
<dbReference type="GO" id="GO:0005829">
    <property type="term" value="C:cytosol"/>
    <property type="evidence" value="ECO:0007669"/>
    <property type="project" value="TreeGrafter"/>
</dbReference>
<dbReference type="InterPro" id="IPR023100">
    <property type="entry name" value="D-aminoacylase_insert_dom_sf"/>
</dbReference>
<dbReference type="Gene3D" id="2.30.40.10">
    <property type="entry name" value="Urease, subunit C, domain 1"/>
    <property type="match status" value="1"/>
</dbReference>
<feature type="domain" description="Amidohydrolase 3" evidence="3">
    <location>
        <begin position="97"/>
        <end position="558"/>
    </location>
</feature>
<feature type="signal peptide" evidence="2">
    <location>
        <begin position="1"/>
        <end position="18"/>
    </location>
</feature>
<feature type="region of interest" description="Disordered" evidence="1">
    <location>
        <begin position="563"/>
        <end position="582"/>
    </location>
</feature>
<keyword evidence="2" id="KW-0732">Signal</keyword>
<comment type="caution">
    <text evidence="4">The sequence shown here is derived from an EMBL/GenBank/DDBJ whole genome shotgun (WGS) entry which is preliminary data.</text>
</comment>
<dbReference type="InterPro" id="IPR050378">
    <property type="entry name" value="Metallo-dep_Hydrolases_sf"/>
</dbReference>
<protein>
    <submittedName>
        <fullName evidence="4">Dihydroorotase/N-acyl-D-amino-acid deacylase</fullName>
        <ecNumber evidence="4">3.5.1.81</ecNumber>
        <ecNumber evidence="4">3.5.2.3</ecNumber>
    </submittedName>
</protein>
<organism evidence="4 5">
    <name type="scientific">Longimicrobium terrae</name>
    <dbReference type="NCBI Taxonomy" id="1639882"/>
    <lineage>
        <taxon>Bacteria</taxon>
        <taxon>Pseudomonadati</taxon>
        <taxon>Gemmatimonadota</taxon>
        <taxon>Longimicrobiia</taxon>
        <taxon>Longimicrobiales</taxon>
        <taxon>Longimicrobiaceae</taxon>
        <taxon>Longimicrobium</taxon>
    </lineage>
</organism>
<dbReference type="GO" id="GO:0004151">
    <property type="term" value="F:dihydroorotase activity"/>
    <property type="evidence" value="ECO:0007669"/>
    <property type="project" value="UniProtKB-EC"/>
</dbReference>
<dbReference type="InterPro" id="IPR013108">
    <property type="entry name" value="Amidohydro_3"/>
</dbReference>
<dbReference type="AlphaFoldDB" id="A0A841H7A1"/>
<sequence length="582" mass="61381">MKIHVWMLALLSTGFAFSACGGPRVDEPPAPSPAVDSVVAAPAPSTNVGDSLADLLIRGGTIMDGTGSAGYTGDVVIRGDRIVAVGQSGGMQARDTIVATGLVVSPGWIDMLGHSEYPLLQDGRAISKITQGITSEITGEVTSVVPANGNTIRELGEYAPLVRWHDLNGYFAALEAARPAINLGTFVTVGSARRYAMGDANRAATPAELDTMRAHVDLAMRQGAMGLSSGLAYAPASFASAEEIAELARVSGRYGGGYASHIRSEGAGLVRAVEEAIAIGERGGTWVQVHHLKASGRSNWGRVRGAVQAIEAARARGVDVTADQYPYAASGTGLDAVLPAWTHEGGTDSLLARLRNPSTRARIRAELIAGGDASIGASAGGPGGVQIADVTVDSLERYQGLRLSEFARRRGQPVADAVMDLLLADRAGTAAIYFSMSEDDIEYVMRQPWVMVGIDAGSRSADPRLVGRPHPRAYGSFPRVLCHYVRERGVITMPEAIRRFTSLPAARVKLEGRGMIRTGMFADLTIFDPANVCDRATFEEPVQLSVGIRHVIVNGVPVLRDGSPTGLRGGRPLRRGGTARTR</sequence>
<dbReference type="InterPro" id="IPR011059">
    <property type="entry name" value="Metal-dep_hydrolase_composite"/>
</dbReference>
<dbReference type="GO" id="GO:0047420">
    <property type="term" value="F:N-acyl-D-amino-acid deacylase activity"/>
    <property type="evidence" value="ECO:0007669"/>
    <property type="project" value="UniProtKB-EC"/>
</dbReference>
<dbReference type="Proteomes" id="UP000582837">
    <property type="component" value="Unassembled WGS sequence"/>
</dbReference>
<gene>
    <name evidence="4" type="ORF">HNQ61_005460</name>
</gene>
<dbReference type="SUPFAM" id="SSF51338">
    <property type="entry name" value="Composite domain of metallo-dependent hydrolases"/>
    <property type="match status" value="1"/>
</dbReference>
<name>A0A841H7A1_9BACT</name>
<feature type="chain" id="PRO_5032900498" evidence="2">
    <location>
        <begin position="19"/>
        <end position="582"/>
    </location>
</feature>
<keyword evidence="4" id="KW-0378">Hydrolase</keyword>
<dbReference type="EC" id="3.5.1.81" evidence="4"/>
<reference evidence="4 5" key="1">
    <citation type="submission" date="2020-08" db="EMBL/GenBank/DDBJ databases">
        <title>Genomic Encyclopedia of Type Strains, Phase IV (KMG-IV): sequencing the most valuable type-strain genomes for metagenomic binning, comparative biology and taxonomic classification.</title>
        <authorList>
            <person name="Goeker M."/>
        </authorList>
    </citation>
    <scope>NUCLEOTIDE SEQUENCE [LARGE SCALE GENOMIC DNA]</scope>
    <source>
        <strain evidence="4 5">DSM 29007</strain>
    </source>
</reference>
<evidence type="ECO:0000256" key="1">
    <source>
        <dbReference type="SAM" id="MobiDB-lite"/>
    </source>
</evidence>
<evidence type="ECO:0000313" key="4">
    <source>
        <dbReference type="EMBL" id="MBB6073782.1"/>
    </source>
</evidence>
<dbReference type="EC" id="3.5.2.3" evidence="4"/>
<dbReference type="PANTHER" id="PTHR11647">
    <property type="entry name" value="HYDRANTOINASE/DIHYDROPYRIMIDINASE FAMILY MEMBER"/>
    <property type="match status" value="1"/>
</dbReference>
<dbReference type="Gene3D" id="3.30.1490.130">
    <property type="entry name" value="D-aminoacylase. Domain 3"/>
    <property type="match status" value="1"/>
</dbReference>